<dbReference type="GO" id="GO:0016020">
    <property type="term" value="C:membrane"/>
    <property type="evidence" value="ECO:0007669"/>
    <property type="project" value="TreeGrafter"/>
</dbReference>
<dbReference type="SUPFAM" id="SSF88713">
    <property type="entry name" value="Glycoside hydrolase/deacetylase"/>
    <property type="match status" value="1"/>
</dbReference>
<protein>
    <submittedName>
        <fullName evidence="2">Polysaccharide deacetylase family protein</fullName>
    </submittedName>
</protein>
<organism evidence="2 3">
    <name type="scientific">Candidatus Cohnella colombiensis</name>
    <dbReference type="NCBI Taxonomy" id="3121368"/>
    <lineage>
        <taxon>Bacteria</taxon>
        <taxon>Bacillati</taxon>
        <taxon>Bacillota</taxon>
        <taxon>Bacilli</taxon>
        <taxon>Bacillales</taxon>
        <taxon>Paenibacillaceae</taxon>
        <taxon>Cohnella</taxon>
    </lineage>
</organism>
<name>A0AA95JHM2_9BACL</name>
<accession>A0AA95JHM2</accession>
<dbReference type="AlphaFoldDB" id="A0AA95JHM2"/>
<dbReference type="GO" id="GO:0005975">
    <property type="term" value="P:carbohydrate metabolic process"/>
    <property type="evidence" value="ECO:0007669"/>
    <property type="project" value="InterPro"/>
</dbReference>
<evidence type="ECO:0000313" key="3">
    <source>
        <dbReference type="Proteomes" id="UP001178662"/>
    </source>
</evidence>
<keyword evidence="3" id="KW-1185">Reference proteome</keyword>
<dbReference type="PROSITE" id="PS51677">
    <property type="entry name" value="NODB"/>
    <property type="match status" value="1"/>
</dbReference>
<dbReference type="InterPro" id="IPR050248">
    <property type="entry name" value="Polysacc_deacetylase_ArnD"/>
</dbReference>
<dbReference type="Gene3D" id="3.20.20.370">
    <property type="entry name" value="Glycoside hydrolase/deacetylase"/>
    <property type="match status" value="1"/>
</dbReference>
<dbReference type="InterPro" id="IPR002509">
    <property type="entry name" value="NODB_dom"/>
</dbReference>
<sequence length="329" mass="36772">MLKSMKSKRIFMMLICLLMIWIAGTFGPLKPYIQVVKQGNNTAEALQIEQTANGDLLSWLRQEAVSQTIPAIDAVNDRIWKAIPGYEGREVDIQATYRKFVESGFDRTTQSHNIPWVYKVIKPKVELNDLPPLPVFRGNPSKPMVAFMINVAWGDEHLQPMLDTLEKANVHATFFFDGKWLSSHTEMAKEIIARGHEASNHAYSHPDMSKLGEARQREEIDKTEQLLKKLGVTNRWFAPPSGDYSQLTVKIAAEQGLRTVLWTLDTIDWKNPPSWSVVAKVKAKVGAGTLILMHPTAASAGALDGMIKAIKSKGYELGTVSETLSSTRL</sequence>
<dbReference type="EMBL" id="CP119317">
    <property type="protein sequence ID" value="WEK56140.1"/>
    <property type="molecule type" value="Genomic_DNA"/>
</dbReference>
<dbReference type="InterPro" id="IPR011330">
    <property type="entry name" value="Glyco_hydro/deAcase_b/a-brl"/>
</dbReference>
<dbReference type="GO" id="GO:0016810">
    <property type="term" value="F:hydrolase activity, acting on carbon-nitrogen (but not peptide) bonds"/>
    <property type="evidence" value="ECO:0007669"/>
    <property type="project" value="InterPro"/>
</dbReference>
<proteinExistence type="predicted"/>
<dbReference type="PANTHER" id="PTHR10587">
    <property type="entry name" value="GLYCOSYL TRANSFERASE-RELATED"/>
    <property type="match status" value="1"/>
</dbReference>
<dbReference type="Pfam" id="PF01522">
    <property type="entry name" value="Polysacc_deac_1"/>
    <property type="match status" value="1"/>
</dbReference>
<gene>
    <name evidence="2" type="ORF">P0Y55_08860</name>
</gene>
<dbReference type="CDD" id="cd10950">
    <property type="entry name" value="CE4_BsYlxY_like"/>
    <property type="match status" value="1"/>
</dbReference>
<evidence type="ECO:0000313" key="2">
    <source>
        <dbReference type="EMBL" id="WEK56140.1"/>
    </source>
</evidence>
<dbReference type="PANTHER" id="PTHR10587:SF80">
    <property type="entry name" value="CHITOOLIGOSACCHARIDE DEACETYLASE"/>
    <property type="match status" value="1"/>
</dbReference>
<reference evidence="2" key="1">
    <citation type="submission" date="2023-03" db="EMBL/GenBank/DDBJ databases">
        <title>Andean soil-derived lignocellulolytic bacterial consortium as a source of novel taxa and putative plastic-active enzymes.</title>
        <authorList>
            <person name="Diaz-Garcia L."/>
            <person name="Chuvochina M."/>
            <person name="Feuerriegel G."/>
            <person name="Bunk B."/>
            <person name="Sproer C."/>
            <person name="Streit W.R."/>
            <person name="Rodriguez L.M."/>
            <person name="Overmann J."/>
            <person name="Jimenez D.J."/>
        </authorList>
    </citation>
    <scope>NUCLEOTIDE SEQUENCE</scope>
    <source>
        <strain evidence="2">MAG 2441</strain>
    </source>
</reference>
<dbReference type="Proteomes" id="UP001178662">
    <property type="component" value="Chromosome"/>
</dbReference>
<feature type="domain" description="NodB homology" evidence="1">
    <location>
        <begin position="143"/>
        <end position="318"/>
    </location>
</feature>
<evidence type="ECO:0000259" key="1">
    <source>
        <dbReference type="PROSITE" id="PS51677"/>
    </source>
</evidence>